<feature type="region of interest" description="Disordered" evidence="6">
    <location>
        <begin position="987"/>
        <end position="1011"/>
    </location>
</feature>
<feature type="compositionally biased region" description="Basic residues" evidence="6">
    <location>
        <begin position="495"/>
        <end position="505"/>
    </location>
</feature>
<evidence type="ECO:0000313" key="8">
    <source>
        <dbReference type="EMBL" id="KAJ8452110.1"/>
    </source>
</evidence>
<keyword evidence="9" id="KW-1185">Reference proteome</keyword>
<gene>
    <name evidence="8" type="ORF">Cgig2_016691</name>
</gene>
<feature type="domain" description="C3H1-type" evidence="7">
    <location>
        <begin position="584"/>
        <end position="607"/>
    </location>
</feature>
<feature type="region of interest" description="Disordered" evidence="6">
    <location>
        <begin position="480"/>
        <end position="508"/>
    </location>
</feature>
<feature type="compositionally biased region" description="Low complexity" evidence="6">
    <location>
        <begin position="862"/>
        <end position="871"/>
    </location>
</feature>
<feature type="region of interest" description="Disordered" evidence="6">
    <location>
        <begin position="241"/>
        <end position="375"/>
    </location>
</feature>
<feature type="compositionally biased region" description="Polar residues" evidence="6">
    <location>
        <begin position="838"/>
        <end position="861"/>
    </location>
</feature>
<dbReference type="InterPro" id="IPR000571">
    <property type="entry name" value="Znf_CCCH"/>
</dbReference>
<dbReference type="OrthoDB" id="411372at2759"/>
<evidence type="ECO:0000256" key="3">
    <source>
        <dbReference type="ARBA" id="ARBA00022771"/>
    </source>
</evidence>
<feature type="zinc finger region" description="C3H1-type" evidence="5">
    <location>
        <begin position="525"/>
        <end position="552"/>
    </location>
</feature>
<dbReference type="SUPFAM" id="SSF90229">
    <property type="entry name" value="CCCH zinc finger"/>
    <property type="match status" value="2"/>
</dbReference>
<dbReference type="GO" id="GO:0045892">
    <property type="term" value="P:negative regulation of DNA-templated transcription"/>
    <property type="evidence" value="ECO:0007669"/>
    <property type="project" value="InterPro"/>
</dbReference>
<keyword evidence="4 5" id="KW-0862">Zinc</keyword>
<evidence type="ECO:0000259" key="7">
    <source>
        <dbReference type="PROSITE" id="PS50103"/>
    </source>
</evidence>
<accession>A0A9Q1KZW2</accession>
<feature type="compositionally biased region" description="Polar residues" evidence="6">
    <location>
        <begin position="249"/>
        <end position="259"/>
    </location>
</feature>
<feature type="region of interest" description="Disordered" evidence="6">
    <location>
        <begin position="71"/>
        <end position="115"/>
    </location>
</feature>
<evidence type="ECO:0000256" key="6">
    <source>
        <dbReference type="SAM" id="MobiDB-lite"/>
    </source>
</evidence>
<dbReference type="Pfam" id="PF18044">
    <property type="entry name" value="zf-CCCH_4"/>
    <property type="match status" value="1"/>
</dbReference>
<evidence type="ECO:0000313" key="9">
    <source>
        <dbReference type="Proteomes" id="UP001153076"/>
    </source>
</evidence>
<evidence type="ECO:0000256" key="5">
    <source>
        <dbReference type="PROSITE-ProRule" id="PRU00723"/>
    </source>
</evidence>
<dbReference type="GO" id="GO:0003723">
    <property type="term" value="F:RNA binding"/>
    <property type="evidence" value="ECO:0007669"/>
    <property type="project" value="InterPro"/>
</dbReference>
<dbReference type="InterPro" id="IPR045124">
    <property type="entry name" value="Su(sable)-like"/>
</dbReference>
<feature type="compositionally biased region" description="Polar residues" evidence="6">
    <location>
        <begin position="881"/>
        <end position="891"/>
    </location>
</feature>
<keyword evidence="1 5" id="KW-0479">Metal-binding</keyword>
<dbReference type="PANTHER" id="PTHR13119">
    <property type="entry name" value="ZINC FINGER CCCH DOMAIN-CONTAINING PROTEI"/>
    <property type="match status" value="1"/>
</dbReference>
<dbReference type="EMBL" id="JAKOGI010000006">
    <property type="protein sequence ID" value="KAJ8452110.1"/>
    <property type="molecule type" value="Genomic_DNA"/>
</dbReference>
<dbReference type="PROSITE" id="PS50103">
    <property type="entry name" value="ZF_C3H1"/>
    <property type="match status" value="3"/>
</dbReference>
<feature type="zinc finger region" description="C3H1-type" evidence="5">
    <location>
        <begin position="584"/>
        <end position="607"/>
    </location>
</feature>
<dbReference type="Gene3D" id="4.10.1000.10">
    <property type="entry name" value="Zinc finger, CCCH-type"/>
    <property type="match status" value="1"/>
</dbReference>
<evidence type="ECO:0000256" key="4">
    <source>
        <dbReference type="ARBA" id="ARBA00022833"/>
    </source>
</evidence>
<dbReference type="AlphaFoldDB" id="A0A9Q1KZW2"/>
<organism evidence="8 9">
    <name type="scientific">Carnegiea gigantea</name>
    <dbReference type="NCBI Taxonomy" id="171969"/>
    <lineage>
        <taxon>Eukaryota</taxon>
        <taxon>Viridiplantae</taxon>
        <taxon>Streptophyta</taxon>
        <taxon>Embryophyta</taxon>
        <taxon>Tracheophyta</taxon>
        <taxon>Spermatophyta</taxon>
        <taxon>Magnoliopsida</taxon>
        <taxon>eudicotyledons</taxon>
        <taxon>Gunneridae</taxon>
        <taxon>Pentapetalae</taxon>
        <taxon>Caryophyllales</taxon>
        <taxon>Cactineae</taxon>
        <taxon>Cactaceae</taxon>
        <taxon>Cactoideae</taxon>
        <taxon>Echinocereeae</taxon>
        <taxon>Carnegiea</taxon>
    </lineage>
</organism>
<dbReference type="Pfam" id="PF00642">
    <property type="entry name" value="zf-CCCH"/>
    <property type="match status" value="1"/>
</dbReference>
<keyword evidence="2" id="KW-0677">Repeat</keyword>
<dbReference type="Gene3D" id="2.30.30.1190">
    <property type="match status" value="1"/>
</dbReference>
<dbReference type="PANTHER" id="PTHR13119:SF12">
    <property type="entry name" value="PROTEIN SUPPRESSOR OF SABLE"/>
    <property type="match status" value="1"/>
</dbReference>
<feature type="domain" description="C3H1-type" evidence="7">
    <location>
        <begin position="554"/>
        <end position="581"/>
    </location>
</feature>
<reference evidence="8" key="1">
    <citation type="submission" date="2022-04" db="EMBL/GenBank/DDBJ databases">
        <title>Carnegiea gigantea Genome sequencing and assembly v2.</title>
        <authorList>
            <person name="Copetti D."/>
            <person name="Sanderson M.J."/>
            <person name="Burquez A."/>
            <person name="Wojciechowski M.F."/>
        </authorList>
    </citation>
    <scope>NUCLEOTIDE SEQUENCE</scope>
    <source>
        <strain evidence="8">SGP5-SGP5p</strain>
        <tissue evidence="8">Aerial part</tissue>
    </source>
</reference>
<feature type="domain" description="C3H1-type" evidence="7">
    <location>
        <begin position="525"/>
        <end position="552"/>
    </location>
</feature>
<sequence>MGSSSGAAVANDSMAELFGRSGRRPLLSNTLRTLSRIYSLFPEENPFAQFPDFPPCYTSAVWRACNAPQKSLLRPTSDGGGNDPAPRSEKEASIELDGPGTREVKNLPTHNDKSDVGSAEVLCEEGGVNVSEMTIDELTGGKETETVDKVTSNEKDANNKISEVHNVAQGLLGIERILMDESDDLGLLQMSDKDINFDILKDLDSFTETDGFSNSLLPVESTGNDKRPVEGTVKEDVVVENKGKDVEVKNSTSGANTGQPHVPVPTKREKSGGSEVGNLFVGASSKDTGKNEAKFYGRKVPQNLSETGGLPFSAQRSKKEGLSISGGKPVDSIEKGRKSQAVDKGKTKKSKKAAEKDVKSRKRKHTSVDSGGCNIKKSGGVDSVANGNMVEENVQANKEKLSAKLDEKLQYSRDQLMHLRQKPAAVSEDIFKVVKEISAQVHGDEKSPTVEEAMNASVCDKGQLGTSTEEKNAQEMVSGILKKKKRGSSSEARKEKKKQKRRKKRAELNKKLGVKRLKLKPILKPKVVPHCRHYLKGRCQEGEKCKFSHDVVPLTKSKPCCHFARHTCMKGDDCPFDHQLFKYPCNNFVETGFCSRGDSCLFSHKTPAKEGSEITVRASKSETCPLNQLDKSKSTQLIPRVSSSGNTTMKNLKENLSAQVSQTAKALKGVSFLSFGKSLPDNSAKLGEVEISQPKVDIATTSGQPNLAVSMSSDNTLKSIPASPTSQRVGFLRPERSLVDSSGTKNQASVDNAGICGQTHLTASVGAVDLKKNLMSFPACPTPQLSFPFLERNSVDRIMTKNQANVDVAGTSGQPNQIVQAKAVQLSKTLMAASVSLTPQGPNFPSLEKTSADSSGNKNQASSSPCGDSSSHPLVNPPPCESSNTGQVDSAHQLNRGTSSRVLDAFDHKLQVLLSTDGHAVSQMDNRSANDSDKFKAVHSEAQVSPSSGQCSIRAAGPVKSTPGTAKRAILSTLAFAARYESRIKMSSAATNEVKKNGGTSASGCKQKEPIKASDILERLYGGGSRKERQ</sequence>
<dbReference type="InterPro" id="IPR036855">
    <property type="entry name" value="Znf_CCCH_sf"/>
</dbReference>
<feature type="region of interest" description="Disordered" evidence="6">
    <location>
        <begin position="838"/>
        <end position="891"/>
    </location>
</feature>
<dbReference type="GO" id="GO:0005634">
    <property type="term" value="C:nucleus"/>
    <property type="evidence" value="ECO:0007669"/>
    <property type="project" value="TreeGrafter"/>
</dbReference>
<dbReference type="GO" id="GO:0008270">
    <property type="term" value="F:zinc ion binding"/>
    <property type="evidence" value="ECO:0007669"/>
    <property type="project" value="UniProtKB-KW"/>
</dbReference>
<comment type="caution">
    <text evidence="8">The sequence shown here is derived from an EMBL/GenBank/DDBJ whole genome shotgun (WGS) entry which is preliminary data.</text>
</comment>
<evidence type="ECO:0000256" key="1">
    <source>
        <dbReference type="ARBA" id="ARBA00022723"/>
    </source>
</evidence>
<evidence type="ECO:0000256" key="2">
    <source>
        <dbReference type="ARBA" id="ARBA00022737"/>
    </source>
</evidence>
<feature type="compositionally biased region" description="Basic and acidic residues" evidence="6">
    <location>
        <begin position="331"/>
        <end position="345"/>
    </location>
</feature>
<dbReference type="SMART" id="SM00356">
    <property type="entry name" value="ZnF_C3H1"/>
    <property type="match status" value="3"/>
</dbReference>
<dbReference type="InterPro" id="IPR041367">
    <property type="entry name" value="Znf-CCCH_4"/>
</dbReference>
<dbReference type="Proteomes" id="UP001153076">
    <property type="component" value="Unassembled WGS sequence"/>
</dbReference>
<protein>
    <recommendedName>
        <fullName evidence="7">C3H1-type domain-containing protein</fullName>
    </recommendedName>
</protein>
<proteinExistence type="predicted"/>
<feature type="zinc finger region" description="C3H1-type" evidence="5">
    <location>
        <begin position="554"/>
        <end position="581"/>
    </location>
</feature>
<name>A0A9Q1KZW2_9CARY</name>
<feature type="compositionally biased region" description="Basic and acidic residues" evidence="6">
    <location>
        <begin position="100"/>
        <end position="115"/>
    </location>
</feature>
<keyword evidence="3 5" id="KW-0863">Zinc-finger</keyword>